<feature type="domain" description="Metallo-beta-lactamase" evidence="1">
    <location>
        <begin position="22"/>
        <end position="196"/>
    </location>
</feature>
<gene>
    <name evidence="2" type="ORF">GV64_15290</name>
</gene>
<name>A0A081KCP0_9GAMM</name>
<dbReference type="Pfam" id="PF00753">
    <property type="entry name" value="Lactamase_B"/>
    <property type="match status" value="1"/>
</dbReference>
<proteinExistence type="predicted"/>
<reference evidence="2 3" key="1">
    <citation type="submission" date="2014-06" db="EMBL/GenBank/DDBJ databases">
        <title>Whole Genome Sequences of Three Symbiotic Endozoicomonas Bacteria.</title>
        <authorList>
            <person name="Neave M.J."/>
            <person name="Apprill A."/>
            <person name="Voolstra C.R."/>
        </authorList>
    </citation>
    <scope>NUCLEOTIDE SEQUENCE [LARGE SCALE GENOMIC DNA]</scope>
    <source>
        <strain evidence="2 3">DSM 22380</strain>
    </source>
</reference>
<dbReference type="PANTHER" id="PTHR23131:SF0">
    <property type="entry name" value="ENDORIBONUCLEASE LACTB2"/>
    <property type="match status" value="1"/>
</dbReference>
<dbReference type="AlphaFoldDB" id="A0A081KCP0"/>
<keyword evidence="3" id="KW-1185">Reference proteome</keyword>
<dbReference type="SUPFAM" id="SSF56281">
    <property type="entry name" value="Metallo-hydrolase/oxidoreductase"/>
    <property type="match status" value="1"/>
</dbReference>
<dbReference type="EMBL" id="JOJP01000001">
    <property type="protein sequence ID" value="KEI71916.1"/>
    <property type="molecule type" value="Genomic_DNA"/>
</dbReference>
<dbReference type="PANTHER" id="PTHR23131">
    <property type="entry name" value="ENDORIBONUCLEASE LACTB2"/>
    <property type="match status" value="1"/>
</dbReference>
<dbReference type="Gene3D" id="3.60.15.10">
    <property type="entry name" value="Ribonuclease Z/Hydroxyacylglutathione hydrolase-like"/>
    <property type="match status" value="1"/>
</dbReference>
<protein>
    <submittedName>
        <fullName evidence="2">Beta-lactamase</fullName>
    </submittedName>
</protein>
<dbReference type="eggNOG" id="COG0491">
    <property type="taxonomic scope" value="Bacteria"/>
</dbReference>
<dbReference type="STRING" id="305900.GV64_15290"/>
<evidence type="ECO:0000313" key="2">
    <source>
        <dbReference type="EMBL" id="KEI71916.1"/>
    </source>
</evidence>
<sequence length="267" mass="30379">MSILQRINHEAIEGIRCGRKNNVNTSFIVYRFGDTVIDTAPSNQWRYIKPFFQEKSIRQILLTHHHEDHSGNAANLEKLTGITPLAEEGTRTIMEKGFSIPLVQRYLWGSSPAINLLPLPDTIELDDGSLLEPVLTPGHAEDMVCYYSSQHGFIFTADLYISRTIRYMRDDENLTVLIKSIRKVLARDFETVLCPHRGVVLQGKQALQEKLNNLLELCERTQNLHQQGQSIKEITRNLLGSEDGISYLTGFGFSKRNLIRESLKVAL</sequence>
<evidence type="ECO:0000313" key="3">
    <source>
        <dbReference type="Proteomes" id="UP000027997"/>
    </source>
</evidence>
<dbReference type="RefSeq" id="WP_020583656.1">
    <property type="nucleotide sequence ID" value="NZ_JOJP01000001.1"/>
</dbReference>
<dbReference type="InterPro" id="IPR036866">
    <property type="entry name" value="RibonucZ/Hydroxyglut_hydro"/>
</dbReference>
<dbReference type="InterPro" id="IPR001279">
    <property type="entry name" value="Metallo-B-lactamas"/>
</dbReference>
<dbReference type="InterPro" id="IPR050662">
    <property type="entry name" value="Sec-metab_biosynth-thioest"/>
</dbReference>
<accession>A0A081KCP0</accession>
<comment type="caution">
    <text evidence="2">The sequence shown here is derived from an EMBL/GenBank/DDBJ whole genome shotgun (WGS) entry which is preliminary data.</text>
</comment>
<dbReference type="Proteomes" id="UP000027997">
    <property type="component" value="Unassembled WGS sequence"/>
</dbReference>
<dbReference type="SMART" id="SM00849">
    <property type="entry name" value="Lactamase_B"/>
    <property type="match status" value="1"/>
</dbReference>
<organism evidence="2 3">
    <name type="scientific">Endozoicomonas elysicola</name>
    <dbReference type="NCBI Taxonomy" id="305900"/>
    <lineage>
        <taxon>Bacteria</taxon>
        <taxon>Pseudomonadati</taxon>
        <taxon>Pseudomonadota</taxon>
        <taxon>Gammaproteobacteria</taxon>
        <taxon>Oceanospirillales</taxon>
        <taxon>Endozoicomonadaceae</taxon>
        <taxon>Endozoicomonas</taxon>
    </lineage>
</organism>
<evidence type="ECO:0000259" key="1">
    <source>
        <dbReference type="SMART" id="SM00849"/>
    </source>
</evidence>